<dbReference type="KEGG" id="mhaz:BHR79_00055"/>
<keyword evidence="6" id="KW-1185">Reference proteome</keyword>
<keyword evidence="1" id="KW-1133">Transmembrane helix</keyword>
<evidence type="ECO:0000256" key="1">
    <source>
        <dbReference type="SAM" id="Phobius"/>
    </source>
</evidence>
<sequence length="549" mass="61942">MADNIDVFKKVIFSIPPMKTVIAAVIVSGCLYGILVNFFLSSVSPLELSVRYIVETILMVFVIPTLIAGEIYHLSFEEYPRKWSYFIALFSECILFIYGMILSAAEPTGIASSWNIFWLAVITVFLISMIVLISTLGYENIKRITIVSLAHPLMIIATYHIFLGREQDITYVTYVEKLGVFFLAGITILLAFLLAEYLISTNVNVSAIKLFSGMMHKKQEILDLGYFVKPDVQTLLLKNESGESTIAIPWIHPGPLEGFGGGRASTDIINHLNNNSEGFFLHVPSTHKSDPANPGDINKIIGAFEEPETTGYASKMLKKDYGKLVFFGRKWGDQKIVYMEAEEYGDYEIPVFTEILDLNKVVIIDLHNHERNKEPKEQLMYGTVEAEHFRNCLKDFLGELEKCELHDYRAGFATEVACTPKFALVEEIDGQRILVFGTEGNGISPEMMDVAREYENDFDDIIMFTTDTHSSIHSMIADRHVDPKSLENIIESARQHVSKASAGFMSKKAEPMKLLKDDYLGLAYSINILARLIPLTLFLLYIALILWIL</sequence>
<feature type="transmembrane region" description="Helical" evidence="1">
    <location>
        <begin position="522"/>
        <end position="548"/>
    </location>
</feature>
<evidence type="ECO:0000313" key="3">
    <source>
        <dbReference type="EMBL" id="APH38028.1"/>
    </source>
</evidence>
<name>A0A1L3PZI0_9EURY</name>
<keyword evidence="1" id="KW-0472">Membrane</keyword>
<dbReference type="Proteomes" id="UP000186879">
    <property type="component" value="Chromosome"/>
</dbReference>
<organism evidence="3 6">
    <name type="scientific">Methanohalophilus halophilus</name>
    <dbReference type="NCBI Taxonomy" id="2177"/>
    <lineage>
        <taxon>Archaea</taxon>
        <taxon>Methanobacteriati</taxon>
        <taxon>Methanobacteriota</taxon>
        <taxon>Stenosarchaea group</taxon>
        <taxon>Methanomicrobia</taxon>
        <taxon>Methanosarcinales</taxon>
        <taxon>Methanosarcinaceae</taxon>
        <taxon>Methanohalophilus</taxon>
    </lineage>
</organism>
<dbReference type="EMBL" id="FNMU01000005">
    <property type="protein sequence ID" value="SDW85999.1"/>
    <property type="molecule type" value="Genomic_DNA"/>
</dbReference>
<dbReference type="EMBL" id="RJJG01000009">
    <property type="protein sequence ID" value="RNI07306.1"/>
    <property type="molecule type" value="Genomic_DNA"/>
</dbReference>
<dbReference type="Pfam" id="PF09843">
    <property type="entry name" value="DUF2070"/>
    <property type="match status" value="1"/>
</dbReference>
<dbReference type="EMBL" id="CP017921">
    <property type="protein sequence ID" value="APH38028.1"/>
    <property type="molecule type" value="Genomic_DNA"/>
</dbReference>
<reference evidence="5 7" key="2">
    <citation type="submission" date="2016-10" db="EMBL/GenBank/DDBJ databases">
        <authorList>
            <person name="de Groot N.N."/>
        </authorList>
    </citation>
    <scope>NUCLEOTIDE SEQUENCE [LARGE SCALE GENOMIC DNA]</scope>
    <source>
        <strain evidence="5 7">Z-7982</strain>
    </source>
</reference>
<feature type="transmembrane region" description="Helical" evidence="1">
    <location>
        <begin position="116"/>
        <end position="137"/>
    </location>
</feature>
<reference evidence="3 6" key="1">
    <citation type="submission" date="2016-10" db="EMBL/GenBank/DDBJ databases">
        <title>Methanohalophilus halophilus.</title>
        <authorList>
            <person name="L'haridon S."/>
        </authorList>
    </citation>
    <scope>NUCLEOTIDE SEQUENCE [LARGE SCALE GENOMIC DNA]</scope>
    <source>
        <strain evidence="3 6">Z-7982</strain>
    </source>
</reference>
<dbReference type="AlphaFoldDB" id="A0A1L3PZI0"/>
<dbReference type="GeneID" id="30582096"/>
<dbReference type="Proteomes" id="UP000198669">
    <property type="component" value="Unassembled WGS sequence"/>
</dbReference>
<evidence type="ECO:0000313" key="8">
    <source>
        <dbReference type="Proteomes" id="UP000267921"/>
    </source>
</evidence>
<reference evidence="4 8" key="3">
    <citation type="submission" date="2018-10" db="EMBL/GenBank/DDBJ databases">
        <title>Cultivation of a novel Methanohalophilus strain from Kebrit Deep of the Red Sea and a genomic comparison of members of the genus Methanohalophilus.</title>
        <authorList>
            <person name="Guan Y."/>
            <person name="Ngugi D.K."/>
            <person name="Stingl U."/>
        </authorList>
    </citation>
    <scope>NUCLEOTIDE SEQUENCE [LARGE SCALE GENOMIC DNA]</scope>
    <source>
        <strain evidence="4 8">DSM 3094</strain>
    </source>
</reference>
<dbReference type="OrthoDB" id="8914at2157"/>
<evidence type="ECO:0000313" key="7">
    <source>
        <dbReference type="Proteomes" id="UP000198669"/>
    </source>
</evidence>
<dbReference type="RefSeq" id="WP_072560126.1">
    <property type="nucleotide sequence ID" value="NZ_CP017921.1"/>
</dbReference>
<proteinExistence type="predicted"/>
<feature type="transmembrane region" description="Helical" evidence="1">
    <location>
        <begin position="84"/>
        <end position="104"/>
    </location>
</feature>
<feature type="transmembrane region" description="Helical" evidence="1">
    <location>
        <begin position="21"/>
        <end position="40"/>
    </location>
</feature>
<feature type="transmembrane region" description="Helical" evidence="1">
    <location>
        <begin position="144"/>
        <end position="163"/>
    </location>
</feature>
<accession>A0A1L3PZI0</accession>
<dbReference type="Proteomes" id="UP000267921">
    <property type="component" value="Unassembled WGS sequence"/>
</dbReference>
<feature type="transmembrane region" description="Helical" evidence="1">
    <location>
        <begin position="52"/>
        <end position="72"/>
    </location>
</feature>
<evidence type="ECO:0000259" key="2">
    <source>
        <dbReference type="Pfam" id="PF09843"/>
    </source>
</evidence>
<evidence type="ECO:0000313" key="5">
    <source>
        <dbReference type="EMBL" id="SDW85999.1"/>
    </source>
</evidence>
<feature type="transmembrane region" description="Helical" evidence="1">
    <location>
        <begin position="178"/>
        <end position="199"/>
    </location>
</feature>
<dbReference type="InterPro" id="IPR019204">
    <property type="entry name" value="DUF2070_membrane"/>
</dbReference>
<protein>
    <submittedName>
        <fullName evidence="4">DUF2070 family protein</fullName>
    </submittedName>
    <submittedName>
        <fullName evidence="5">Putative membrane protein</fullName>
    </submittedName>
</protein>
<feature type="domain" description="DUF2070" evidence="2">
    <location>
        <begin position="8"/>
        <end position="546"/>
    </location>
</feature>
<evidence type="ECO:0000313" key="6">
    <source>
        <dbReference type="Proteomes" id="UP000186879"/>
    </source>
</evidence>
<gene>
    <name evidence="3" type="ORF">BHR79_00055</name>
    <name evidence="4" type="ORF">EFE40_10250</name>
    <name evidence="5" type="ORF">SAMN04515625_1772</name>
</gene>
<evidence type="ECO:0000313" key="4">
    <source>
        <dbReference type="EMBL" id="RNI07306.1"/>
    </source>
</evidence>
<keyword evidence="1" id="KW-0812">Transmembrane</keyword>